<sequence>MKVLVACEESQAVCIAFRKLGHEAYSCDTQECSGGHPEWHIKGDVLPLINGNKPFITMDGDLHAIVGTWDLLIAFPPCTYLTNAGSVRLRIKGEINKERMAKAVEAKAFFMKFLEADCQKICVENPTPGKIHQLPQYTQAIQPWWFGHPYTKRTCLWLKNLPPLPLPILFGKELPRMLMEVVKTLMGITGDFRGEMSVTQKLVQKHFRVLHKQWPNSGEAI</sequence>
<keyword evidence="2" id="KW-1185">Reference proteome</keyword>
<name>A0ABS9M877_9FIRM</name>
<evidence type="ECO:0000313" key="2">
    <source>
        <dbReference type="Proteomes" id="UP001200313"/>
    </source>
</evidence>
<protein>
    <submittedName>
        <fullName evidence="1">DNA cytosine methyltransferase</fullName>
    </submittedName>
</protein>
<organism evidence="1 2">
    <name type="scientific">Intestinimonas massiliensis</name>
    <name type="common">ex Afouda et al. 2020</name>
    <dbReference type="NCBI Taxonomy" id="1673721"/>
    <lineage>
        <taxon>Bacteria</taxon>
        <taxon>Bacillati</taxon>
        <taxon>Bacillota</taxon>
        <taxon>Clostridia</taxon>
        <taxon>Eubacteriales</taxon>
        <taxon>Intestinimonas</taxon>
    </lineage>
</organism>
<dbReference type="EMBL" id="JAKNJB010000010">
    <property type="protein sequence ID" value="MCG4526999.1"/>
    <property type="molecule type" value="Genomic_DNA"/>
</dbReference>
<keyword evidence="1" id="KW-0808">Transferase</keyword>
<proteinExistence type="predicted"/>
<dbReference type="Proteomes" id="UP001200313">
    <property type="component" value="Unassembled WGS sequence"/>
</dbReference>
<keyword evidence="1" id="KW-0489">Methyltransferase</keyword>
<evidence type="ECO:0000313" key="1">
    <source>
        <dbReference type="EMBL" id="MCG4526999.1"/>
    </source>
</evidence>
<comment type="caution">
    <text evidence="1">The sequence shown here is derived from an EMBL/GenBank/DDBJ whole genome shotgun (WGS) entry which is preliminary data.</text>
</comment>
<gene>
    <name evidence="1" type="ORF">L0P79_07885</name>
</gene>
<reference evidence="1 2" key="1">
    <citation type="submission" date="2022-01" db="EMBL/GenBank/DDBJ databases">
        <title>Collection of gut derived symbiotic bacterial strains cultured from healthy donors.</title>
        <authorList>
            <person name="Lin H."/>
            <person name="Kohout C."/>
            <person name="Waligurski E."/>
            <person name="Pamer E.G."/>
        </authorList>
    </citation>
    <scope>NUCLEOTIDE SEQUENCE [LARGE SCALE GENOMIC DNA]</scope>
    <source>
        <strain evidence="1 2">DFI.3.7</strain>
    </source>
</reference>
<dbReference type="RefSeq" id="WP_238073826.1">
    <property type="nucleotide sequence ID" value="NZ_JAKNJB010000010.1"/>
</dbReference>
<accession>A0ABS9M877</accession>
<dbReference type="GO" id="GO:0008168">
    <property type="term" value="F:methyltransferase activity"/>
    <property type="evidence" value="ECO:0007669"/>
    <property type="project" value="UniProtKB-KW"/>
</dbReference>
<dbReference type="GO" id="GO:0032259">
    <property type="term" value="P:methylation"/>
    <property type="evidence" value="ECO:0007669"/>
    <property type="project" value="UniProtKB-KW"/>
</dbReference>